<dbReference type="KEGG" id="psin:CAK95_23025"/>
<dbReference type="EMBL" id="CP021112">
    <property type="protein sequence ID" value="ARQ01657.1"/>
    <property type="molecule type" value="Genomic_DNA"/>
</dbReference>
<feature type="transmembrane region" description="Helical" evidence="7">
    <location>
        <begin position="565"/>
        <end position="583"/>
    </location>
</feature>
<dbReference type="Pfam" id="PF03772">
    <property type="entry name" value="Competence"/>
    <property type="match status" value="1"/>
</dbReference>
<name>A0A1W6ZW94_9HYPH</name>
<dbReference type="GO" id="GO:0005886">
    <property type="term" value="C:plasma membrane"/>
    <property type="evidence" value="ECO:0007669"/>
    <property type="project" value="UniProtKB-SubCell"/>
</dbReference>
<dbReference type="NCBIfam" id="TIGR00360">
    <property type="entry name" value="ComEC_N-term"/>
    <property type="match status" value="1"/>
</dbReference>
<comment type="subcellular location">
    <subcellularLocation>
        <location evidence="1">Cell membrane</location>
        <topology evidence="1">Multi-pass membrane protein</topology>
    </subcellularLocation>
</comment>
<evidence type="ECO:0000256" key="4">
    <source>
        <dbReference type="ARBA" id="ARBA00022989"/>
    </source>
</evidence>
<feature type="transmembrane region" description="Helical" evidence="7">
    <location>
        <begin position="484"/>
        <end position="507"/>
    </location>
</feature>
<evidence type="ECO:0000256" key="2">
    <source>
        <dbReference type="ARBA" id="ARBA00022475"/>
    </source>
</evidence>
<feature type="transmembrane region" description="Helical" evidence="7">
    <location>
        <begin position="382"/>
        <end position="400"/>
    </location>
</feature>
<keyword evidence="4 7" id="KW-1133">Transmembrane helix</keyword>
<evidence type="ECO:0000256" key="3">
    <source>
        <dbReference type="ARBA" id="ARBA00022692"/>
    </source>
</evidence>
<evidence type="ECO:0000313" key="8">
    <source>
        <dbReference type="EMBL" id="ARQ01657.1"/>
    </source>
</evidence>
<evidence type="ECO:0000313" key="9">
    <source>
        <dbReference type="Proteomes" id="UP000194137"/>
    </source>
</evidence>
<dbReference type="AlphaFoldDB" id="A0A1W6ZW94"/>
<reference evidence="8 9" key="1">
    <citation type="submission" date="2017-05" db="EMBL/GenBank/DDBJ databases">
        <title>Full genome sequence of Pseudorhodoplanes sinuspersici.</title>
        <authorList>
            <person name="Dastgheib S.M.M."/>
            <person name="Shavandi M."/>
            <person name="Tirandaz H."/>
        </authorList>
    </citation>
    <scope>NUCLEOTIDE SEQUENCE [LARGE SCALE GENOMIC DNA]</scope>
    <source>
        <strain evidence="8 9">RIPI110</strain>
    </source>
</reference>
<dbReference type="InterPro" id="IPR052159">
    <property type="entry name" value="Competence_DNA_uptake"/>
</dbReference>
<feature type="transmembrane region" description="Helical" evidence="7">
    <location>
        <begin position="541"/>
        <end position="559"/>
    </location>
</feature>
<feature type="transmembrane region" description="Helical" evidence="7">
    <location>
        <begin position="308"/>
        <end position="329"/>
    </location>
</feature>
<dbReference type="PANTHER" id="PTHR30619:SF1">
    <property type="entry name" value="RECOMBINATION PROTEIN 2"/>
    <property type="match status" value="1"/>
</dbReference>
<feature type="transmembrane region" description="Helical" evidence="7">
    <location>
        <begin position="450"/>
        <end position="472"/>
    </location>
</feature>
<keyword evidence="2" id="KW-1003">Cell membrane</keyword>
<feature type="transmembrane region" description="Helical" evidence="7">
    <location>
        <begin position="83"/>
        <end position="100"/>
    </location>
</feature>
<evidence type="ECO:0000256" key="7">
    <source>
        <dbReference type="SAM" id="Phobius"/>
    </source>
</evidence>
<evidence type="ECO:0000256" key="5">
    <source>
        <dbReference type="ARBA" id="ARBA00023136"/>
    </source>
</evidence>
<dbReference type="InterPro" id="IPR025405">
    <property type="entry name" value="DUF4131"/>
</dbReference>
<dbReference type="STRING" id="1235591.CAK95_23025"/>
<feature type="transmembrane region" description="Helical" evidence="7">
    <location>
        <begin position="341"/>
        <end position="362"/>
    </location>
</feature>
<proteinExistence type="predicted"/>
<dbReference type="PANTHER" id="PTHR30619">
    <property type="entry name" value="DNA INTERNALIZATION/COMPETENCE PROTEIN COMEC/REC2"/>
    <property type="match status" value="1"/>
</dbReference>
<feature type="compositionally biased region" description="Polar residues" evidence="6">
    <location>
        <begin position="716"/>
        <end position="739"/>
    </location>
</feature>
<organism evidence="8 9">
    <name type="scientific">Pseudorhodoplanes sinuspersici</name>
    <dbReference type="NCBI Taxonomy" id="1235591"/>
    <lineage>
        <taxon>Bacteria</taxon>
        <taxon>Pseudomonadati</taxon>
        <taxon>Pseudomonadota</taxon>
        <taxon>Alphaproteobacteria</taxon>
        <taxon>Hyphomicrobiales</taxon>
        <taxon>Pseudorhodoplanes</taxon>
    </lineage>
</organism>
<feature type="transmembrane region" description="Helical" evidence="7">
    <location>
        <begin position="107"/>
        <end position="125"/>
    </location>
</feature>
<keyword evidence="9" id="KW-1185">Reference proteome</keyword>
<dbReference type="InterPro" id="IPR004477">
    <property type="entry name" value="ComEC_N"/>
</dbReference>
<evidence type="ECO:0000256" key="1">
    <source>
        <dbReference type="ARBA" id="ARBA00004651"/>
    </source>
</evidence>
<accession>A0A1W6ZW94</accession>
<dbReference type="OrthoDB" id="9790149at2"/>
<feature type="region of interest" description="Disordered" evidence="6">
    <location>
        <begin position="716"/>
        <end position="764"/>
    </location>
</feature>
<protein>
    <submittedName>
        <fullName evidence="8">Competence protein ComEC</fullName>
    </submittedName>
</protein>
<dbReference type="Proteomes" id="UP000194137">
    <property type="component" value="Chromosome"/>
</dbReference>
<keyword evidence="5 7" id="KW-0472">Membrane</keyword>
<evidence type="ECO:0000256" key="6">
    <source>
        <dbReference type="SAM" id="MobiDB-lite"/>
    </source>
</evidence>
<keyword evidence="3 7" id="KW-0812">Transmembrane</keyword>
<sequence length="764" mass="81410">MAEQGKARSRARARTWPLGHRAAGQNLSPGWLDDLSRLSQTAGARIGDWIASDVAPGRLVPWLPVAFGLGVALYFSADYEPSLWAGVIATAIALAICIATRARPVAWPLMIGFTAIAAGFTFATWKSVRIAHPVLTTPAYNVTLTGFVERREERERNDRIVIRVHNMSGARANEKLERVRVTVRKGLAPAVASFVELRARLNPPLTPLRPGGYDFARDYYFQQLGATGFVLGQIKHVSAPESPSVWLRYTAAISGLRDAIDARIRAAVPGDKGAIASALITGKRDAISAPVNDAMYISSLAHVLSISGYHMAVVAGVVFFVVRAGLALFPIVASRYPIKKWAAGAALIIAAFYLLLSGAEIATQRAFIMTAIVLIGVMFDRPALTLRTIAVAALVLLAIAPESIVHPSFQMSFAATLALIAVYERGLPWLSNVPDKSLSARTALWGGREIVALILASLVAGLATTLFAAYHFHRLAPYGVLANLLAMPAVSIWVMPVGLLALVALPFGFDRPFWWLMGEGIEWIIVAATWVASLPGAVGRIPAFGIGPLLIGTAGLVVVCLLRSPLRWTGAGLGAACIGFILITPRPDMFVSADAGMAAVRDAGGVLRIIASRRDEFVLGEWLAADGDSRSAKDSSLAESTRCDENGCVARLADGRPVALSLTAEAAAEDCEIAAFVVTNRTIPPHCAAPAIDRNVARANGASRARWNGSSFAIDSARPTNYQRPWTAKPVQTATSAQPQAPPRDATPRLQDLDVEDAVSVPAD</sequence>
<dbReference type="RefSeq" id="WP_086090048.1">
    <property type="nucleotide sequence ID" value="NZ_CP021112.1"/>
</dbReference>
<gene>
    <name evidence="8" type="ORF">CAK95_23025</name>
</gene>
<dbReference type="Pfam" id="PF13567">
    <property type="entry name" value="DUF4131"/>
    <property type="match status" value="1"/>
</dbReference>
<feature type="transmembrane region" description="Helical" evidence="7">
    <location>
        <begin position="59"/>
        <end position="77"/>
    </location>
</feature>
<feature type="transmembrane region" description="Helical" evidence="7">
    <location>
        <begin position="513"/>
        <end position="534"/>
    </location>
</feature>